<dbReference type="Proteomes" id="UP000012042">
    <property type="component" value="Chromosome"/>
</dbReference>
<sequence>MYLCYLSYFLVKPFLVDRHYWFVFRKEIFLLAANDKTPKTETAEEEQASPILIQMGIFAAILFVSSLISPLFPATFPVPTPVIGLVILYILLATHIVKLRNVEKFGDFMISLIAFLFVPSGIQLAANLDILKAEGVQIVIVALISTIVLLVVVAYTTAGFIWLRKNVFHRDVNVEE</sequence>
<dbReference type="EMBL" id="AP012167">
    <property type="protein sequence ID" value="BAN06269.1"/>
    <property type="molecule type" value="Genomic_DNA"/>
</dbReference>
<feature type="transmembrane region" description="Helical" evidence="6">
    <location>
        <begin position="138"/>
        <end position="163"/>
    </location>
</feature>
<evidence type="ECO:0000256" key="2">
    <source>
        <dbReference type="ARBA" id="ARBA00022475"/>
    </source>
</evidence>
<evidence type="ECO:0000313" key="7">
    <source>
        <dbReference type="EMBL" id="BAN06269.1"/>
    </source>
</evidence>
<evidence type="ECO:0000256" key="4">
    <source>
        <dbReference type="ARBA" id="ARBA00022989"/>
    </source>
</evidence>
<evidence type="ECO:0000256" key="1">
    <source>
        <dbReference type="ARBA" id="ARBA00004651"/>
    </source>
</evidence>
<reference evidence="7 8" key="1">
    <citation type="journal article" date="2013" name="PLoS ONE">
        <title>Genomic Analysis by Deep Sequencing of the Probiotic Lactobacillus brevis KB290 Harboring Nine Plasmids Reveals Genomic Stability.</title>
        <authorList>
            <person name="Fukao M."/>
            <person name="Oshima K."/>
            <person name="Morita H."/>
            <person name="Toh H."/>
            <person name="Suda W."/>
            <person name="Kim S.W."/>
            <person name="Suzuki S."/>
            <person name="Yakabe T."/>
            <person name="Hattori M."/>
            <person name="Yajima N."/>
        </authorList>
    </citation>
    <scope>NUCLEOTIDE SEQUENCE [LARGE SCALE GENOMIC DNA]</scope>
    <source>
        <strain evidence="7 8">KB290</strain>
    </source>
</reference>
<dbReference type="Pfam" id="PF03788">
    <property type="entry name" value="LrgA"/>
    <property type="match status" value="1"/>
</dbReference>
<protein>
    <submittedName>
        <fullName evidence="7">Antiholin-like protein LrgA</fullName>
    </submittedName>
</protein>
<organism evidence="7 8">
    <name type="scientific">Levilactobacillus brevis KB290</name>
    <dbReference type="NCBI Taxonomy" id="1001583"/>
    <lineage>
        <taxon>Bacteria</taxon>
        <taxon>Bacillati</taxon>
        <taxon>Bacillota</taxon>
        <taxon>Bacilli</taxon>
        <taxon>Lactobacillales</taxon>
        <taxon>Lactobacillaceae</taxon>
        <taxon>Levilactobacillus</taxon>
    </lineage>
</organism>
<keyword evidence="5 6" id="KW-0472">Membrane</keyword>
<comment type="subcellular location">
    <subcellularLocation>
        <location evidence="1">Cell membrane</location>
        <topology evidence="1">Multi-pass membrane protein</topology>
    </subcellularLocation>
</comment>
<dbReference type="HOGENOM" id="CLU_113736_0_0_9"/>
<feature type="transmembrane region" description="Helical" evidence="6">
    <location>
        <begin position="78"/>
        <end position="96"/>
    </location>
</feature>
<keyword evidence="3 6" id="KW-0812">Transmembrane</keyword>
<gene>
    <name evidence="7" type="ORF">LVISKB_0634</name>
</gene>
<dbReference type="InterPro" id="IPR005538">
    <property type="entry name" value="LrgA/CidA"/>
</dbReference>
<dbReference type="AlphaFoldDB" id="M5ABX3"/>
<name>M5ABX3_LEVBR</name>
<dbReference type="GO" id="GO:0005886">
    <property type="term" value="C:plasma membrane"/>
    <property type="evidence" value="ECO:0007669"/>
    <property type="project" value="UniProtKB-SubCell"/>
</dbReference>
<accession>M5ABX3</accession>
<keyword evidence="2" id="KW-1003">Cell membrane</keyword>
<dbReference type="KEGG" id="lbk:LVISKB_0634"/>
<dbReference type="PANTHER" id="PTHR33931:SF4">
    <property type="entry name" value="ANTIHOLIN-LIKE PROTEIN LRGA"/>
    <property type="match status" value="1"/>
</dbReference>
<evidence type="ECO:0000256" key="5">
    <source>
        <dbReference type="ARBA" id="ARBA00023136"/>
    </source>
</evidence>
<evidence type="ECO:0000256" key="6">
    <source>
        <dbReference type="SAM" id="Phobius"/>
    </source>
</evidence>
<evidence type="ECO:0000313" key="8">
    <source>
        <dbReference type="Proteomes" id="UP000012042"/>
    </source>
</evidence>
<feature type="transmembrane region" description="Helical" evidence="6">
    <location>
        <begin position="108"/>
        <end position="126"/>
    </location>
</feature>
<dbReference type="PANTHER" id="PTHR33931">
    <property type="entry name" value="HOLIN-LIKE PROTEIN CIDA-RELATED"/>
    <property type="match status" value="1"/>
</dbReference>
<dbReference type="PATRIC" id="fig|1001583.3.peg.624"/>
<keyword evidence="4 6" id="KW-1133">Transmembrane helix</keyword>
<feature type="transmembrane region" description="Helical" evidence="6">
    <location>
        <begin position="51"/>
        <end position="72"/>
    </location>
</feature>
<proteinExistence type="predicted"/>
<evidence type="ECO:0000256" key="3">
    <source>
        <dbReference type="ARBA" id="ARBA00022692"/>
    </source>
</evidence>